<protein>
    <submittedName>
        <fullName evidence="1">Penicillin-binding protein 2</fullName>
    </submittedName>
</protein>
<accession>A0ACD1A9M6</accession>
<proteinExistence type="predicted"/>
<evidence type="ECO:0000313" key="1">
    <source>
        <dbReference type="EMBL" id="QOX63167.1"/>
    </source>
</evidence>
<name>A0ACD1A9M6_9FIRM</name>
<reference evidence="1" key="1">
    <citation type="submission" date="2019-08" db="EMBL/GenBank/DDBJ databases">
        <title>Genome sequence of Clostridiales bacterium MT110.</title>
        <authorList>
            <person name="Cao J."/>
        </authorList>
    </citation>
    <scope>NUCLEOTIDE SEQUENCE</scope>
    <source>
        <strain evidence="1">MT110</strain>
    </source>
</reference>
<dbReference type="Proteomes" id="UP000594014">
    <property type="component" value="Chromosome"/>
</dbReference>
<keyword evidence="2" id="KW-1185">Reference proteome</keyword>
<gene>
    <name evidence="1" type="ORF">FRZ06_07310</name>
</gene>
<sequence>MKRRLWAVAICFVLLLLGLIGRLTMIQIIDSDKYASVNAKQQRITLNGEDTRGTIYDRNGKRLTGAEESFIYIIQKTAFDSTAARIMQIIGAQKVENENKRYQVYRSSTFSEDAAYVLKRDYNAFIIKGATRYREDQPAVHFVGYINEKDGVGASGIEKEFNEILSKKQKVVYASVDGRRMIIPGLGISSTVANPDCGVITTLDLNIQKKAEQVLKDAGRSGSIIVVDAKTGDVLAGASTPAYNPAHVEQYLNSSNEEFLNKVTQSLYPPGSIFKIIVAAAALESGAVNENSKFFCKGYEEINGIRINCSKEEGHGEINLRDAFAKSCNSAFIQIGQMTGAESIIEMAKAFGIGEKAFQDYVEEKTGTLPGEYDIQGAGIGNLSIGQGKLLVTPAQAARVTSIIAAGGIDHGLSLIKGTTENGKTTYEKKRPSKRVLGKQTADFIAGMMVDTVNYGTANNLTGAGIAIAGKTGSAEAASHGRLVVHGWFTGFFPVDDPEYVITVFVESGGSGRASAVPLFRQMAEYLNKN</sequence>
<evidence type="ECO:0000313" key="2">
    <source>
        <dbReference type="Proteomes" id="UP000594014"/>
    </source>
</evidence>
<organism evidence="1 2">
    <name type="scientific">Anoxybacterium hadale</name>
    <dbReference type="NCBI Taxonomy" id="3408580"/>
    <lineage>
        <taxon>Bacteria</taxon>
        <taxon>Bacillati</taxon>
        <taxon>Bacillota</taxon>
        <taxon>Clostridia</taxon>
        <taxon>Peptostreptococcales</taxon>
        <taxon>Anaerovoracaceae</taxon>
        <taxon>Anoxybacterium</taxon>
    </lineage>
</organism>
<dbReference type="EMBL" id="CP042469">
    <property type="protein sequence ID" value="QOX63167.1"/>
    <property type="molecule type" value="Genomic_DNA"/>
</dbReference>